<dbReference type="PANTHER" id="PTHR21240">
    <property type="entry name" value="2-AMINO-3-CARBOXYLMUCONATE-6-SEMIALDEHYDE DECARBOXYLASE"/>
    <property type="match status" value="1"/>
</dbReference>
<dbReference type="SUPFAM" id="SSF51556">
    <property type="entry name" value="Metallo-dependent hydrolases"/>
    <property type="match status" value="1"/>
</dbReference>
<dbReference type="GO" id="GO:0016831">
    <property type="term" value="F:carboxy-lyase activity"/>
    <property type="evidence" value="ECO:0007669"/>
    <property type="project" value="InterPro"/>
</dbReference>
<accession>A0A7C5Z0H4</accession>
<reference evidence="3" key="1">
    <citation type="journal article" date="2020" name="mSystems">
        <title>Genome- and Community-Level Interaction Insights into Carbon Utilization and Element Cycling Functions of Hydrothermarchaeota in Hydrothermal Sediment.</title>
        <authorList>
            <person name="Zhou Z."/>
            <person name="Liu Y."/>
            <person name="Xu W."/>
            <person name="Pan J."/>
            <person name="Luo Z.H."/>
            <person name="Li M."/>
        </authorList>
    </citation>
    <scope>NUCLEOTIDE SEQUENCE [LARGE SCALE GENOMIC DNA]</scope>
    <source>
        <strain evidence="3">SpSt-1</strain>
    </source>
</reference>
<dbReference type="Gene3D" id="3.20.20.140">
    <property type="entry name" value="Metal-dependent hydrolases"/>
    <property type="match status" value="1"/>
</dbReference>
<feature type="domain" description="Amidohydrolase-related" evidence="2">
    <location>
        <begin position="73"/>
        <end position="280"/>
    </location>
</feature>
<evidence type="ECO:0000256" key="1">
    <source>
        <dbReference type="ARBA" id="ARBA00023239"/>
    </source>
</evidence>
<organism evidence="3">
    <name type="scientific">Ignisphaera aggregans</name>
    <dbReference type="NCBI Taxonomy" id="334771"/>
    <lineage>
        <taxon>Archaea</taxon>
        <taxon>Thermoproteota</taxon>
        <taxon>Thermoprotei</taxon>
        <taxon>Desulfurococcales</taxon>
        <taxon>Desulfurococcaceae</taxon>
        <taxon>Ignisphaera</taxon>
    </lineage>
</organism>
<dbReference type="PANTHER" id="PTHR21240:SF28">
    <property type="entry name" value="ISO-OROTATE DECARBOXYLASE (EUROFUNG)"/>
    <property type="match status" value="1"/>
</dbReference>
<protein>
    <recommendedName>
        <fullName evidence="2">Amidohydrolase-related domain-containing protein</fullName>
    </recommendedName>
</protein>
<evidence type="ECO:0000259" key="2">
    <source>
        <dbReference type="Pfam" id="PF04909"/>
    </source>
</evidence>
<keyword evidence="1" id="KW-0456">Lyase</keyword>
<dbReference type="GO" id="GO:0016787">
    <property type="term" value="F:hydrolase activity"/>
    <property type="evidence" value="ECO:0007669"/>
    <property type="project" value="InterPro"/>
</dbReference>
<dbReference type="GO" id="GO:0005737">
    <property type="term" value="C:cytoplasm"/>
    <property type="evidence" value="ECO:0007669"/>
    <property type="project" value="TreeGrafter"/>
</dbReference>
<dbReference type="InterPro" id="IPR032466">
    <property type="entry name" value="Metal_Hydrolase"/>
</dbReference>
<dbReference type="GO" id="GO:0019748">
    <property type="term" value="P:secondary metabolic process"/>
    <property type="evidence" value="ECO:0007669"/>
    <property type="project" value="TreeGrafter"/>
</dbReference>
<sequence>MMDVKFNDIHIHSSGKEKPEEIEKAFDESNIEKAVLISFHPHLLRDIWTPISFEEFKESIKHVSKIQKMLKGRIYGFAFIDPRMVKDARELINIIEWVLLDQELVGVKMIPAGWYPYEEKMYPFYEKLEELNAPILFHCGISWGFPDSSRFCRPVYFEALMRFKKLKFVLAHLCWPWVDEALAVGGRFLYPFKLGLITTYLKNRPQILFDISSGAPLIWKVDALQKAIAYLGAEMLIYGSDCFSADNTQCFKEAIKRDFKILKEILARTDNELKMIFKNNFEWFIENK</sequence>
<dbReference type="InterPro" id="IPR032465">
    <property type="entry name" value="ACMSD"/>
</dbReference>
<comment type="caution">
    <text evidence="3">The sequence shown here is derived from an EMBL/GenBank/DDBJ whole genome shotgun (WGS) entry which is preliminary data.</text>
</comment>
<dbReference type="EMBL" id="DRUB01000168">
    <property type="protein sequence ID" value="HHR96817.1"/>
    <property type="molecule type" value="Genomic_DNA"/>
</dbReference>
<dbReference type="Pfam" id="PF04909">
    <property type="entry name" value="Amidohydro_2"/>
    <property type="match status" value="1"/>
</dbReference>
<name>A0A7C5Z0H4_9CREN</name>
<dbReference type="InterPro" id="IPR006680">
    <property type="entry name" value="Amidohydro-rel"/>
</dbReference>
<dbReference type="AlphaFoldDB" id="A0A7C5Z0H4"/>
<gene>
    <name evidence="3" type="ORF">ENL47_08490</name>
</gene>
<proteinExistence type="predicted"/>
<evidence type="ECO:0000313" key="3">
    <source>
        <dbReference type="EMBL" id="HHR96817.1"/>
    </source>
</evidence>